<dbReference type="InterPro" id="IPR001789">
    <property type="entry name" value="Sig_transdc_resp-reg_receiver"/>
</dbReference>
<dbReference type="AlphaFoldDB" id="A0A231V2W0"/>
<dbReference type="Gene3D" id="3.40.50.2300">
    <property type="match status" value="1"/>
</dbReference>
<dbReference type="InterPro" id="IPR011006">
    <property type="entry name" value="CheY-like_superfamily"/>
</dbReference>
<organism evidence="3 4">
    <name type="scientific">Notoacmeibacter marinus</name>
    <dbReference type="NCBI Taxonomy" id="1876515"/>
    <lineage>
        <taxon>Bacteria</taxon>
        <taxon>Pseudomonadati</taxon>
        <taxon>Pseudomonadota</taxon>
        <taxon>Alphaproteobacteria</taxon>
        <taxon>Hyphomicrobiales</taxon>
        <taxon>Notoacmeibacteraceae</taxon>
        <taxon>Notoacmeibacter</taxon>
    </lineage>
</organism>
<dbReference type="Proteomes" id="UP000215405">
    <property type="component" value="Unassembled WGS sequence"/>
</dbReference>
<dbReference type="GO" id="GO:0000160">
    <property type="term" value="P:phosphorelay signal transduction system"/>
    <property type="evidence" value="ECO:0007669"/>
    <property type="project" value="InterPro"/>
</dbReference>
<keyword evidence="1" id="KW-0597">Phosphoprotein</keyword>
<reference evidence="4" key="1">
    <citation type="journal article" date="2017" name="Int. J. Syst. Evol. Microbiol.">
        <title>Notoacmeibacter marinus gen. nov., sp. nov., isolated from the gut of a limpet and proposal of Notoacmeibacteraceae fam. nov. in the order Rhizobiales of the class Alphaproteobacteria.</title>
        <authorList>
            <person name="Huang Z."/>
            <person name="Guo F."/>
            <person name="Lai Q."/>
        </authorList>
    </citation>
    <scope>NUCLEOTIDE SEQUENCE [LARGE SCALE GENOMIC DNA]</scope>
    <source>
        <strain evidence="4">XMTR2A4</strain>
    </source>
</reference>
<evidence type="ECO:0000256" key="1">
    <source>
        <dbReference type="PROSITE-ProRule" id="PRU00169"/>
    </source>
</evidence>
<dbReference type="SMART" id="SM00448">
    <property type="entry name" value="REC"/>
    <property type="match status" value="1"/>
</dbReference>
<feature type="domain" description="Response regulatory" evidence="2">
    <location>
        <begin position="87"/>
        <end position="198"/>
    </location>
</feature>
<evidence type="ECO:0000259" key="2">
    <source>
        <dbReference type="PROSITE" id="PS50110"/>
    </source>
</evidence>
<dbReference type="SUPFAM" id="SSF52172">
    <property type="entry name" value="CheY-like"/>
    <property type="match status" value="1"/>
</dbReference>
<evidence type="ECO:0000313" key="3">
    <source>
        <dbReference type="EMBL" id="OXT02525.1"/>
    </source>
</evidence>
<feature type="modified residue" description="4-aspartylphosphate" evidence="1">
    <location>
        <position position="137"/>
    </location>
</feature>
<gene>
    <name evidence="3" type="ORF">B7H23_06425</name>
</gene>
<sequence length="198" mass="21508">MGCVSYSIWNCPTARNGSSIQPLRGSETGQIHAFSAVRLPIELSRTGTLYRSITINMLFSYLGETKAMIEHCSSRKDNKMMTVLFKNVLIVEDEMLIAMDAEDSLESAGHGVASIARTVRDAMSILQNAKVDAALLDFNLPDGTSAPIAQWLQDHGVPFAIVTSQSPNQLCDEGLPRSRIYQKPSDYAAIAQDLAAAA</sequence>
<accession>A0A231V2W0</accession>
<dbReference type="EMBL" id="NBYO01000001">
    <property type="protein sequence ID" value="OXT02525.1"/>
    <property type="molecule type" value="Genomic_DNA"/>
</dbReference>
<name>A0A231V2W0_9HYPH</name>
<comment type="caution">
    <text evidence="3">The sequence shown here is derived from an EMBL/GenBank/DDBJ whole genome shotgun (WGS) entry which is preliminary data.</text>
</comment>
<dbReference type="Pfam" id="PF00072">
    <property type="entry name" value="Response_reg"/>
    <property type="match status" value="1"/>
</dbReference>
<proteinExistence type="predicted"/>
<evidence type="ECO:0000313" key="4">
    <source>
        <dbReference type="Proteomes" id="UP000215405"/>
    </source>
</evidence>
<keyword evidence="4" id="KW-1185">Reference proteome</keyword>
<dbReference type="PROSITE" id="PS50110">
    <property type="entry name" value="RESPONSE_REGULATORY"/>
    <property type="match status" value="1"/>
</dbReference>
<protein>
    <recommendedName>
        <fullName evidence="2">Response regulatory domain-containing protein</fullName>
    </recommendedName>
</protein>